<dbReference type="Proteomes" id="UP000486903">
    <property type="component" value="Unassembled WGS sequence"/>
</dbReference>
<gene>
    <name evidence="1" type="ORF">FDG31_08430</name>
</gene>
<sequence>MPLHNVIPLCDFKYVRDISSSGTFYYDTTVEINKHEILKPTSIDRVTEIEKTKVTKLVYKDISEIEKSMIKRSLVAATKEINIEHSRAFCRDIPEIEKTGSKELNRPDIELNKAASMELTPPLREINVAAAKEFEGITPLLIDYMHGLKFLNMHELGGLNKCSNMNFEIDRIGKGDIYKGRETYLGAESPIEVSKGITWGMSKNHISDISREQHGPLLNKLQRGEIRKYDEAHYTDRVNELEIIKDHTGKLVNRVNNKDIGRDKSQRYSRVETIKNIALDDSRKLIANETVTSIDQYVGAADLERITEKLMDKHIGKRLFYRSITHEVDRIKEYKLVQQITMRDISKDYSSKVFTKLPSKNIFKINNSYVDRLHTTDIFKIQEKYADKIHSKNVFKLDSIGLNDVTITPVYRQYEKPILNLSIDDIYKEQSRSLNGPPDRVIHLPRDNKFIEVTKRWWWLNETDSRDHLIVPHRDYGGMIDLLNNDNYQYLRYDHHPIEWGKTWGIDTHIPPAAISIEVMTDLTNIILMIWHKNTQGWLNVSGKEAIQMLMELFYDWYTMDTSRPNHSYYRAYRWIRWEAEKVYFLNTKNGLQAIGILVKNLREYLKNHHFNRVPIWRNPKAMDEERNFNRVARNGDLMKPLDKNKGKRHYYIETQNFEKENKLIQAKT</sequence>
<reference evidence="1 2" key="1">
    <citation type="submission" date="2019-04" db="EMBL/GenBank/DDBJ databases">
        <title>Genome sequencing of Clostridium botulinum Groups I-IV and Clostridium butyricum.</title>
        <authorList>
            <person name="Brunt J."/>
            <person name="Van Vliet A.H.M."/>
            <person name="Stringer S.C."/>
            <person name="Carter A.T."/>
            <person name="Peck M.W."/>
        </authorList>
    </citation>
    <scope>NUCLEOTIDE SEQUENCE [LARGE SCALE GENOMIC DNA]</scope>
    <source>
        <strain evidence="1 2">BL81</strain>
    </source>
</reference>
<dbReference type="RefSeq" id="WP_003369105.1">
    <property type="nucleotide sequence ID" value="NZ_JACBBA010000001.1"/>
</dbReference>
<dbReference type="EMBL" id="SXFB01000004">
    <property type="protein sequence ID" value="NFV26205.1"/>
    <property type="molecule type" value="Genomic_DNA"/>
</dbReference>
<name>A0A6B4JHS7_CLOBO</name>
<dbReference type="AlphaFoldDB" id="A0A6B4JHS7"/>
<evidence type="ECO:0000313" key="1">
    <source>
        <dbReference type="EMBL" id="NFV26205.1"/>
    </source>
</evidence>
<comment type="caution">
    <text evidence="1">The sequence shown here is derived from an EMBL/GenBank/DDBJ whole genome shotgun (WGS) entry which is preliminary data.</text>
</comment>
<organism evidence="1 2">
    <name type="scientific">Clostridium botulinum</name>
    <dbReference type="NCBI Taxonomy" id="1491"/>
    <lineage>
        <taxon>Bacteria</taxon>
        <taxon>Bacillati</taxon>
        <taxon>Bacillota</taxon>
        <taxon>Clostridia</taxon>
        <taxon>Eubacteriales</taxon>
        <taxon>Clostridiaceae</taxon>
        <taxon>Clostridium</taxon>
    </lineage>
</organism>
<protein>
    <submittedName>
        <fullName evidence="1">Uncharacterized protein</fullName>
    </submittedName>
</protein>
<evidence type="ECO:0000313" key="2">
    <source>
        <dbReference type="Proteomes" id="UP000486903"/>
    </source>
</evidence>
<accession>A0A6B4JHS7</accession>
<proteinExistence type="predicted"/>